<proteinExistence type="predicted"/>
<evidence type="ECO:0000256" key="1">
    <source>
        <dbReference type="SAM" id="MobiDB-lite"/>
    </source>
</evidence>
<sequence>MLRLDTNAYLPVRATNEESETDGSAQGLPRSPNYLNRQVRQYPTAADPNAAGLRPTGNLPQRPPSGAGHPRKRLTIAQIKAGL</sequence>
<keyword evidence="3" id="KW-1185">Reference proteome</keyword>
<gene>
    <name evidence="2" type="ORF">BQ8482_380161</name>
</gene>
<evidence type="ECO:0000313" key="2">
    <source>
        <dbReference type="EMBL" id="SJM33978.1"/>
    </source>
</evidence>
<feature type="region of interest" description="Disordered" evidence="1">
    <location>
        <begin position="1"/>
        <end position="83"/>
    </location>
</feature>
<evidence type="ECO:0000313" key="3">
    <source>
        <dbReference type="Proteomes" id="UP000245698"/>
    </source>
</evidence>
<dbReference type="Proteomes" id="UP000245698">
    <property type="component" value="Unassembled WGS sequence"/>
</dbReference>
<protein>
    <submittedName>
        <fullName evidence="2">Uncharacterized protein</fullName>
    </submittedName>
</protein>
<dbReference type="AlphaFoldDB" id="A0A2P9AS45"/>
<organism evidence="2 3">
    <name type="scientific">Mesorhizobium delmotii</name>
    <dbReference type="NCBI Taxonomy" id="1631247"/>
    <lineage>
        <taxon>Bacteria</taxon>
        <taxon>Pseudomonadati</taxon>
        <taxon>Pseudomonadota</taxon>
        <taxon>Alphaproteobacteria</taxon>
        <taxon>Hyphomicrobiales</taxon>
        <taxon>Phyllobacteriaceae</taxon>
        <taxon>Mesorhizobium</taxon>
    </lineage>
</organism>
<accession>A0A2P9AS45</accession>
<reference evidence="3" key="1">
    <citation type="submission" date="2016-12" db="EMBL/GenBank/DDBJ databases">
        <authorList>
            <person name="Brunel B."/>
        </authorList>
    </citation>
    <scope>NUCLEOTIDE SEQUENCE [LARGE SCALE GENOMIC DNA]</scope>
</reference>
<dbReference type="EMBL" id="FUIG01000046">
    <property type="protein sequence ID" value="SJM33978.1"/>
    <property type="molecule type" value="Genomic_DNA"/>
</dbReference>
<name>A0A2P9AS45_9HYPH</name>